<name>A0ABV6S1E5_9SPHN</name>
<feature type="chain" id="PRO_5046673009" evidence="1">
    <location>
        <begin position="26"/>
        <end position="112"/>
    </location>
</feature>
<protein>
    <submittedName>
        <fullName evidence="2">Uncharacterized protein</fullName>
    </submittedName>
</protein>
<accession>A0ABV6S1E5</accession>
<dbReference type="Proteomes" id="UP001589858">
    <property type="component" value="Unassembled WGS sequence"/>
</dbReference>
<evidence type="ECO:0000256" key="1">
    <source>
        <dbReference type="SAM" id="SignalP"/>
    </source>
</evidence>
<proteinExistence type="predicted"/>
<dbReference type="RefSeq" id="WP_267222926.1">
    <property type="nucleotide sequence ID" value="NZ_JAPCWC010000018.1"/>
</dbReference>
<reference evidence="2 3" key="1">
    <citation type="submission" date="2024-09" db="EMBL/GenBank/DDBJ databases">
        <authorList>
            <person name="Sun Q."/>
            <person name="Mori K."/>
        </authorList>
    </citation>
    <scope>NUCLEOTIDE SEQUENCE [LARGE SCALE GENOMIC DNA]</scope>
    <source>
        <strain evidence="2 3">CICC 11035S</strain>
    </source>
</reference>
<dbReference type="EMBL" id="JBHLTM010000002">
    <property type="protein sequence ID" value="MFC0683054.1"/>
    <property type="molecule type" value="Genomic_DNA"/>
</dbReference>
<evidence type="ECO:0000313" key="3">
    <source>
        <dbReference type="Proteomes" id="UP001589858"/>
    </source>
</evidence>
<gene>
    <name evidence="2" type="ORF">ACFFF8_00435</name>
</gene>
<keyword evidence="3" id="KW-1185">Reference proteome</keyword>
<keyword evidence="1" id="KW-0732">Signal</keyword>
<feature type="signal peptide" evidence="1">
    <location>
        <begin position="1"/>
        <end position="25"/>
    </location>
</feature>
<comment type="caution">
    <text evidence="2">The sequence shown here is derived from an EMBL/GenBank/DDBJ whole genome shotgun (WGS) entry which is preliminary data.</text>
</comment>
<evidence type="ECO:0000313" key="2">
    <source>
        <dbReference type="EMBL" id="MFC0683054.1"/>
    </source>
</evidence>
<organism evidence="2 3">
    <name type="scientific">Novosphingobium clariflavum</name>
    <dbReference type="NCBI Taxonomy" id="2029884"/>
    <lineage>
        <taxon>Bacteria</taxon>
        <taxon>Pseudomonadati</taxon>
        <taxon>Pseudomonadota</taxon>
        <taxon>Alphaproteobacteria</taxon>
        <taxon>Sphingomonadales</taxon>
        <taxon>Sphingomonadaceae</taxon>
        <taxon>Novosphingobium</taxon>
    </lineage>
</organism>
<sequence>MNIKHLTRYAAVYFAGILSAGAVSAAPIFGPQGEFSALFYKLEWKPGSSCRKPLRPYTSDSYAMDSYRDDGMRYLKCVKEAAGSDIDYASQVVADGYEKAVNDFLKEVKQGY</sequence>